<evidence type="ECO:0000256" key="3">
    <source>
        <dbReference type="ARBA" id="ARBA00022827"/>
    </source>
</evidence>
<keyword evidence="5" id="KW-0560">Oxidoreductase</keyword>
<accession>A0ABV5QRT5</accession>
<proteinExistence type="predicted"/>
<dbReference type="SUPFAM" id="SSF51905">
    <property type="entry name" value="FAD/NAD(P)-binding domain"/>
    <property type="match status" value="1"/>
</dbReference>
<dbReference type="RefSeq" id="WP_345490460.1">
    <property type="nucleotide sequence ID" value="NZ_BAAAWU010000001.1"/>
</dbReference>
<keyword evidence="3" id="KW-0274">FAD</keyword>
<dbReference type="InterPro" id="IPR002938">
    <property type="entry name" value="FAD-bd"/>
</dbReference>
<dbReference type="InterPro" id="IPR036188">
    <property type="entry name" value="FAD/NAD-bd_sf"/>
</dbReference>
<comment type="cofactor">
    <cofactor evidence="1">
        <name>FAD</name>
        <dbReference type="ChEBI" id="CHEBI:57692"/>
    </cofactor>
</comment>
<evidence type="ECO:0000313" key="6">
    <source>
        <dbReference type="Proteomes" id="UP001589716"/>
    </source>
</evidence>
<evidence type="ECO:0000259" key="4">
    <source>
        <dbReference type="Pfam" id="PF01494"/>
    </source>
</evidence>
<dbReference type="PRINTS" id="PR00420">
    <property type="entry name" value="RNGMNOXGNASE"/>
</dbReference>
<evidence type="ECO:0000256" key="1">
    <source>
        <dbReference type="ARBA" id="ARBA00001974"/>
    </source>
</evidence>
<evidence type="ECO:0000256" key="2">
    <source>
        <dbReference type="ARBA" id="ARBA00022630"/>
    </source>
</evidence>
<dbReference type="InterPro" id="IPR050641">
    <property type="entry name" value="RIFMO-like"/>
</dbReference>
<dbReference type="Pfam" id="PF21274">
    <property type="entry name" value="Rng_hyd_C"/>
    <property type="match status" value="1"/>
</dbReference>
<reference evidence="5 6" key="1">
    <citation type="submission" date="2024-09" db="EMBL/GenBank/DDBJ databases">
        <authorList>
            <person name="Sun Q."/>
            <person name="Mori K."/>
        </authorList>
    </citation>
    <scope>NUCLEOTIDE SEQUENCE [LARGE SCALE GENOMIC DNA]</scope>
    <source>
        <strain evidence="5 6">JCM 4414</strain>
    </source>
</reference>
<dbReference type="PANTHER" id="PTHR43004:SF19">
    <property type="entry name" value="BINDING MONOOXYGENASE, PUTATIVE (JCVI)-RELATED"/>
    <property type="match status" value="1"/>
</dbReference>
<name>A0ABV5QRT5_9ACTN</name>
<dbReference type="Proteomes" id="UP001589716">
    <property type="component" value="Unassembled WGS sequence"/>
</dbReference>
<keyword evidence="5" id="KW-0503">Monooxygenase</keyword>
<feature type="domain" description="FAD-binding" evidence="4">
    <location>
        <begin position="5"/>
        <end position="346"/>
    </location>
</feature>
<dbReference type="PANTHER" id="PTHR43004">
    <property type="entry name" value="TRK SYSTEM POTASSIUM UPTAKE PROTEIN"/>
    <property type="match status" value="1"/>
</dbReference>
<dbReference type="Gene3D" id="3.50.50.60">
    <property type="entry name" value="FAD/NAD(P)-binding domain"/>
    <property type="match status" value="2"/>
</dbReference>
<keyword evidence="6" id="KW-1185">Reference proteome</keyword>
<dbReference type="GO" id="GO:0004497">
    <property type="term" value="F:monooxygenase activity"/>
    <property type="evidence" value="ECO:0007669"/>
    <property type="project" value="UniProtKB-KW"/>
</dbReference>
<sequence>MFTERTTVLVAGGGPVGLLLAGELALRDVDTIVLEQHEDVRDTPRAGTLHARSVQSLLRRGLLRLPRPGRLDLWQRTGFHFAGLPLLTIASPTAEGPPILNQPQSALEEAFQARARALGADIRRGLRVHRLTEHPDRVEVEVLSADGTARTLEADYVVGCDGARSTVREQAGIPVTTTEPSFSGVIGLVRLADPGGAPGGWARGPGGSTLINVNPRGQSRVLTHDFTRPFPDRGRPVTLRELSTTAARVLGRELPMRDLTYGSRFSDFTRVADTYRSPRHGRVLLAGDAAHVHAPLGGQGLNTGLQDAFNLGWKLGLVARGDAPATLLDTYTDERRAVARAVVANTRAQAALMDPRPEQEPLRAYFGRLMEVPEALAATAGEISGQSIRYPRPGTDPLTGTFLPNHTFKTEDGPRTTAELLEDATPLLLIAHDVTTLPPDLPAPWAGSAPARLRPVRILDADGTAPAWRAVLCRPDGYLAWAATGADPDPAELVTELTRWLGPADGKRAAGRDGDRW</sequence>
<organism evidence="5 6">
    <name type="scientific">Streptomyces roseoviridis</name>
    <dbReference type="NCBI Taxonomy" id="67361"/>
    <lineage>
        <taxon>Bacteria</taxon>
        <taxon>Bacillati</taxon>
        <taxon>Actinomycetota</taxon>
        <taxon>Actinomycetes</taxon>
        <taxon>Kitasatosporales</taxon>
        <taxon>Streptomycetaceae</taxon>
        <taxon>Streptomyces</taxon>
    </lineage>
</organism>
<dbReference type="Pfam" id="PF01494">
    <property type="entry name" value="FAD_binding_3"/>
    <property type="match status" value="1"/>
</dbReference>
<comment type="caution">
    <text evidence="5">The sequence shown here is derived from an EMBL/GenBank/DDBJ whole genome shotgun (WGS) entry which is preliminary data.</text>
</comment>
<gene>
    <name evidence="5" type="ORF">ACFFTP_18460</name>
</gene>
<dbReference type="EMBL" id="JBHMCT010000012">
    <property type="protein sequence ID" value="MFB9556162.1"/>
    <property type="molecule type" value="Genomic_DNA"/>
</dbReference>
<dbReference type="Gene3D" id="3.30.70.2450">
    <property type="match status" value="1"/>
</dbReference>
<protein>
    <submittedName>
        <fullName evidence="5">FAD-dependent monooxygenase</fullName>
    </submittedName>
</protein>
<evidence type="ECO:0000313" key="5">
    <source>
        <dbReference type="EMBL" id="MFB9556162.1"/>
    </source>
</evidence>
<dbReference type="Gene3D" id="3.40.30.120">
    <property type="match status" value="1"/>
</dbReference>
<keyword evidence="2" id="KW-0285">Flavoprotein</keyword>